<dbReference type="GO" id="GO:0004341">
    <property type="term" value="F:gluconolactonase activity"/>
    <property type="evidence" value="ECO:0007669"/>
    <property type="project" value="TreeGrafter"/>
</dbReference>
<dbReference type="PANTHER" id="PTHR10907:SF47">
    <property type="entry name" value="REGUCALCIN"/>
    <property type="match status" value="1"/>
</dbReference>
<dbReference type="AlphaFoldDB" id="A0A8J3MZ38"/>
<evidence type="ECO:0000259" key="4">
    <source>
        <dbReference type="Pfam" id="PF08450"/>
    </source>
</evidence>
<dbReference type="InterPro" id="IPR005511">
    <property type="entry name" value="SMP-30"/>
</dbReference>
<dbReference type="Pfam" id="PF08450">
    <property type="entry name" value="SGL"/>
    <property type="match status" value="1"/>
</dbReference>
<accession>A0A8J3MZ38</accession>
<feature type="binding site" evidence="3">
    <location>
        <position position="101"/>
    </location>
    <ligand>
        <name>substrate</name>
    </ligand>
</feature>
<evidence type="ECO:0000313" key="6">
    <source>
        <dbReference type="Proteomes" id="UP000597444"/>
    </source>
</evidence>
<feature type="domain" description="SMP-30/Gluconolactonase/LRE-like region" evidence="4">
    <location>
        <begin position="14"/>
        <end position="256"/>
    </location>
</feature>
<feature type="binding site" evidence="3">
    <location>
        <position position="99"/>
    </location>
    <ligand>
        <name>substrate</name>
    </ligand>
</feature>
<name>A0A8J3MZ38_9CHLR</name>
<protein>
    <submittedName>
        <fullName evidence="5">Gluconolactonase</fullName>
    </submittedName>
</protein>
<dbReference type="PRINTS" id="PR01790">
    <property type="entry name" value="SMP30FAMILY"/>
</dbReference>
<feature type="binding site" evidence="3">
    <location>
        <position position="198"/>
    </location>
    <ligand>
        <name>a divalent metal cation</name>
        <dbReference type="ChEBI" id="CHEBI:60240"/>
    </ligand>
</feature>
<sequence length="291" mass="32351">MSDVEHVLTIHNSLGEGPVWNADEQLLYWVDINNGCYFRLNPLTGTHERIDVGVKIGVLALRASGGLVMAVRDGFAFWNTQEQKLSYIAKPWEGLPHVRFNDGAVDCGGRFWAGTMNEDETGEILGRLWRLDPDGSVHEMETLIGTSNGIGWSPDNRTMYFTDSRLHIIYAYDFDAATGAIASRRTFVHTPDEVAVPDGLTVDSEGFVWSAYWDGAKIVRYDPDGGVERVIATPALRTTACTFGGPNLDELYITSAWTGLTEEQRTQYPLSGDLFRLKTNFKGLPKYKFGG</sequence>
<dbReference type="Proteomes" id="UP000597444">
    <property type="component" value="Unassembled WGS sequence"/>
</dbReference>
<proteinExistence type="inferred from homology"/>
<evidence type="ECO:0000313" key="5">
    <source>
        <dbReference type="EMBL" id="GHO92724.1"/>
    </source>
</evidence>
<dbReference type="PANTHER" id="PTHR10907">
    <property type="entry name" value="REGUCALCIN"/>
    <property type="match status" value="1"/>
</dbReference>
<feature type="binding site" evidence="3">
    <location>
        <position position="148"/>
    </location>
    <ligand>
        <name>a divalent metal cation</name>
        <dbReference type="ChEBI" id="CHEBI:60240"/>
    </ligand>
</feature>
<keyword evidence="3" id="KW-0862">Zinc</keyword>
<dbReference type="EMBL" id="BNJK01000001">
    <property type="protein sequence ID" value="GHO92724.1"/>
    <property type="molecule type" value="Genomic_DNA"/>
</dbReference>
<evidence type="ECO:0000256" key="3">
    <source>
        <dbReference type="PIRSR" id="PIRSR605511-2"/>
    </source>
</evidence>
<comment type="similarity">
    <text evidence="1">Belongs to the SMP-30/CGR1 family.</text>
</comment>
<keyword evidence="6" id="KW-1185">Reference proteome</keyword>
<dbReference type="InterPro" id="IPR013658">
    <property type="entry name" value="SGL"/>
</dbReference>
<comment type="cofactor">
    <cofactor evidence="3">
        <name>Zn(2+)</name>
        <dbReference type="ChEBI" id="CHEBI:29105"/>
    </cofactor>
    <text evidence="3">Binds 1 divalent metal cation per subunit.</text>
</comment>
<dbReference type="SUPFAM" id="SSF63829">
    <property type="entry name" value="Calcium-dependent phosphotriesterase"/>
    <property type="match status" value="1"/>
</dbReference>
<dbReference type="InterPro" id="IPR011042">
    <property type="entry name" value="6-blade_b-propeller_TolB-like"/>
</dbReference>
<feature type="active site" description="Proton donor/acceptor" evidence="2">
    <location>
        <position position="198"/>
    </location>
</feature>
<gene>
    <name evidence="5" type="ORF">KSF_027720</name>
</gene>
<feature type="binding site" evidence="3">
    <location>
        <position position="16"/>
    </location>
    <ligand>
        <name>a divalent metal cation</name>
        <dbReference type="ChEBI" id="CHEBI:60240"/>
    </ligand>
</feature>
<dbReference type="GO" id="GO:0005509">
    <property type="term" value="F:calcium ion binding"/>
    <property type="evidence" value="ECO:0007669"/>
    <property type="project" value="TreeGrafter"/>
</dbReference>
<evidence type="ECO:0000256" key="1">
    <source>
        <dbReference type="ARBA" id="ARBA00008853"/>
    </source>
</evidence>
<evidence type="ECO:0000256" key="2">
    <source>
        <dbReference type="PIRSR" id="PIRSR605511-1"/>
    </source>
</evidence>
<dbReference type="RefSeq" id="WP_220203544.1">
    <property type="nucleotide sequence ID" value="NZ_BNJK01000001.1"/>
</dbReference>
<dbReference type="GO" id="GO:0019853">
    <property type="term" value="P:L-ascorbic acid biosynthetic process"/>
    <property type="evidence" value="ECO:0007669"/>
    <property type="project" value="TreeGrafter"/>
</dbReference>
<dbReference type="Gene3D" id="2.120.10.30">
    <property type="entry name" value="TolB, C-terminal domain"/>
    <property type="match status" value="1"/>
</dbReference>
<reference evidence="5" key="1">
    <citation type="submission" date="2020-10" db="EMBL/GenBank/DDBJ databases">
        <title>Taxonomic study of unclassified bacteria belonging to the class Ktedonobacteria.</title>
        <authorList>
            <person name="Yabe S."/>
            <person name="Wang C.M."/>
            <person name="Zheng Y."/>
            <person name="Sakai Y."/>
            <person name="Cavaletti L."/>
            <person name="Monciardini P."/>
            <person name="Donadio S."/>
        </authorList>
    </citation>
    <scope>NUCLEOTIDE SEQUENCE</scope>
    <source>
        <strain evidence="5">ID150040</strain>
    </source>
</reference>
<feature type="binding site" evidence="3">
    <location>
        <position position="119"/>
    </location>
    <ligand>
        <name>substrate</name>
    </ligand>
</feature>
<comment type="caution">
    <text evidence="5">The sequence shown here is derived from an EMBL/GenBank/DDBJ whole genome shotgun (WGS) entry which is preliminary data.</text>
</comment>
<organism evidence="5 6">
    <name type="scientific">Reticulibacter mediterranei</name>
    <dbReference type="NCBI Taxonomy" id="2778369"/>
    <lineage>
        <taxon>Bacteria</taxon>
        <taxon>Bacillati</taxon>
        <taxon>Chloroflexota</taxon>
        <taxon>Ktedonobacteria</taxon>
        <taxon>Ktedonobacterales</taxon>
        <taxon>Reticulibacteraceae</taxon>
        <taxon>Reticulibacter</taxon>
    </lineage>
</organism>
<keyword evidence="3" id="KW-0479">Metal-binding</keyword>